<accession>A0ACB0LS09</accession>
<organism evidence="1 2">
    <name type="scientific">Trifolium pratense</name>
    <name type="common">Red clover</name>
    <dbReference type="NCBI Taxonomy" id="57577"/>
    <lineage>
        <taxon>Eukaryota</taxon>
        <taxon>Viridiplantae</taxon>
        <taxon>Streptophyta</taxon>
        <taxon>Embryophyta</taxon>
        <taxon>Tracheophyta</taxon>
        <taxon>Spermatophyta</taxon>
        <taxon>Magnoliopsida</taxon>
        <taxon>eudicotyledons</taxon>
        <taxon>Gunneridae</taxon>
        <taxon>Pentapetalae</taxon>
        <taxon>rosids</taxon>
        <taxon>fabids</taxon>
        <taxon>Fabales</taxon>
        <taxon>Fabaceae</taxon>
        <taxon>Papilionoideae</taxon>
        <taxon>50 kb inversion clade</taxon>
        <taxon>NPAAA clade</taxon>
        <taxon>Hologalegina</taxon>
        <taxon>IRL clade</taxon>
        <taxon>Trifolieae</taxon>
        <taxon>Trifolium</taxon>
    </lineage>
</organism>
<proteinExistence type="predicted"/>
<keyword evidence="2" id="KW-1185">Reference proteome</keyword>
<reference evidence="1" key="1">
    <citation type="submission" date="2023-10" db="EMBL/GenBank/DDBJ databases">
        <authorList>
            <person name="Rodriguez Cubillos JULIANA M."/>
            <person name="De Vega J."/>
        </authorList>
    </citation>
    <scope>NUCLEOTIDE SEQUENCE</scope>
</reference>
<comment type="caution">
    <text evidence="1">The sequence shown here is derived from an EMBL/GenBank/DDBJ whole genome shotgun (WGS) entry which is preliminary data.</text>
</comment>
<dbReference type="EMBL" id="CASHSV030000615">
    <property type="protein sequence ID" value="CAJ2672261.1"/>
    <property type="molecule type" value="Genomic_DNA"/>
</dbReference>
<dbReference type="Proteomes" id="UP001177021">
    <property type="component" value="Unassembled WGS sequence"/>
</dbReference>
<protein>
    <submittedName>
        <fullName evidence="1">Uncharacterized protein</fullName>
    </submittedName>
</protein>
<evidence type="ECO:0000313" key="1">
    <source>
        <dbReference type="EMBL" id="CAJ2672261.1"/>
    </source>
</evidence>
<evidence type="ECO:0000313" key="2">
    <source>
        <dbReference type="Proteomes" id="UP001177021"/>
    </source>
</evidence>
<gene>
    <name evidence="1" type="ORF">MILVUS5_LOCUS35919</name>
</gene>
<name>A0ACB0LS09_TRIPR</name>
<sequence length="528" mass="58649">MVFCENKKLDCKFEDVADLLPGKEIGAIKVRVLRLWKVPAFMNPMEFNSLEMVLCDGKGGKIHASVRKQLINMFDSKLEEGGVYEISSLSIFPESGLYRTTLHRYKLGFQSKTVVKPSQSSDISQYGFSFTNIDEICSFTHDYEFLVDVVGVMTGISAEREYIRDGKITKMVNIELTDHTGKCECALFGDYVDDLNKKMGKLTSGLPIVAVQFAKVKMFRDKASIQNVLHATRIFVNADIPELESFKSSIAVHGIESDTIVPLIGSQPRPSLEEEFLQMHAKKTVAQLNVLVEDGVFAVCGEVVGVVDSQNWWYPACKCHKAVVPDSGSYFCSSCDRHVFQVIPRFRVKFEIVDGESSCIVVVFDSEMSYILEKSCAFFVAQSKARNGGPHPIEFDGLIGKKMLFAVAVSGKQSSMGDGSYRVRRICMDPVIIEKFCSQGGFCTPTKVMSPVVDFESESLSDDNVADDDSEALQFVDNLIVTPPTSSVDIDDESDGPFVVKRNLSKAFDGAAKPKRSIRLKKVKIEKD</sequence>